<dbReference type="PANTHER" id="PTHR10724:SF7">
    <property type="entry name" value="SMALL RIBOSOMAL SUBUNIT PROTEIN BS1C"/>
    <property type="match status" value="1"/>
</dbReference>
<gene>
    <name evidence="9" type="ORF">METZ01_LOCUS24182</name>
</gene>
<feature type="domain" description="S1 motif" evidence="8">
    <location>
        <begin position="192"/>
        <end position="260"/>
    </location>
</feature>
<dbReference type="SUPFAM" id="SSF50249">
    <property type="entry name" value="Nucleic acid-binding proteins"/>
    <property type="match status" value="6"/>
</dbReference>
<comment type="similarity">
    <text evidence="1">Belongs to the bacterial ribosomal protein bS1 family.</text>
</comment>
<evidence type="ECO:0000259" key="8">
    <source>
        <dbReference type="PROSITE" id="PS50126"/>
    </source>
</evidence>
<keyword evidence="3" id="KW-0694">RNA-binding</keyword>
<dbReference type="CDD" id="cd05688">
    <property type="entry name" value="S1_RPS1_repeat_ec3"/>
    <property type="match status" value="1"/>
</dbReference>
<keyword evidence="2" id="KW-0677">Repeat</keyword>
<feature type="domain" description="S1 motif" evidence="8">
    <location>
        <begin position="277"/>
        <end position="347"/>
    </location>
</feature>
<feature type="domain" description="S1 motif" evidence="8">
    <location>
        <begin position="105"/>
        <end position="171"/>
    </location>
</feature>
<dbReference type="CDD" id="cd05689">
    <property type="entry name" value="S1_RPS1_repeat_ec4"/>
    <property type="match status" value="1"/>
</dbReference>
<dbReference type="CDD" id="cd04465">
    <property type="entry name" value="S1_RPS1_repeat_ec2_hs2"/>
    <property type="match status" value="1"/>
</dbReference>
<dbReference type="InterPro" id="IPR000110">
    <property type="entry name" value="Ribosomal_bS1"/>
</dbReference>
<dbReference type="Gene3D" id="2.40.50.140">
    <property type="entry name" value="Nucleic acid-binding proteins"/>
    <property type="match status" value="6"/>
</dbReference>
<evidence type="ECO:0000256" key="3">
    <source>
        <dbReference type="ARBA" id="ARBA00022884"/>
    </source>
</evidence>
<dbReference type="NCBIfam" id="NF004954">
    <property type="entry name" value="PRK06299.1-4"/>
    <property type="match status" value="1"/>
</dbReference>
<reference evidence="9" key="1">
    <citation type="submission" date="2018-05" db="EMBL/GenBank/DDBJ databases">
        <authorList>
            <person name="Lanie J.A."/>
            <person name="Ng W.-L."/>
            <person name="Kazmierczak K.M."/>
            <person name="Andrzejewski T.M."/>
            <person name="Davidsen T.M."/>
            <person name="Wayne K.J."/>
            <person name="Tettelin H."/>
            <person name="Glass J.I."/>
            <person name="Rusch D."/>
            <person name="Podicherti R."/>
            <person name="Tsui H.-C.T."/>
            <person name="Winkler M.E."/>
        </authorList>
    </citation>
    <scope>NUCLEOTIDE SEQUENCE</scope>
</reference>
<dbReference type="GO" id="GO:0003729">
    <property type="term" value="F:mRNA binding"/>
    <property type="evidence" value="ECO:0007669"/>
    <property type="project" value="TreeGrafter"/>
</dbReference>
<evidence type="ECO:0000256" key="7">
    <source>
        <dbReference type="ARBA" id="ARBA00035517"/>
    </source>
</evidence>
<evidence type="ECO:0000256" key="1">
    <source>
        <dbReference type="ARBA" id="ARBA00006767"/>
    </source>
</evidence>
<accession>A0A381PXL8</accession>
<keyword evidence="4" id="KW-0689">Ribosomal protein</keyword>
<protein>
    <recommendedName>
        <fullName evidence="6">Small ribosomal subunit protein bS1</fullName>
    </recommendedName>
    <alternativeName>
        <fullName evidence="7">30S ribosomal protein S1</fullName>
    </alternativeName>
</protein>
<dbReference type="CDD" id="cd05687">
    <property type="entry name" value="S1_RPS1_repeat_ec1_hs1"/>
    <property type="match status" value="1"/>
</dbReference>
<organism evidence="9">
    <name type="scientific">marine metagenome</name>
    <dbReference type="NCBI Taxonomy" id="408172"/>
    <lineage>
        <taxon>unclassified sequences</taxon>
        <taxon>metagenomes</taxon>
        <taxon>ecological metagenomes</taxon>
    </lineage>
</organism>
<dbReference type="CDD" id="cd05691">
    <property type="entry name" value="S1_RPS1_repeat_ec6"/>
    <property type="match status" value="1"/>
</dbReference>
<dbReference type="FunFam" id="2.40.50.140:FF:000016">
    <property type="entry name" value="30S ribosomal protein S1"/>
    <property type="match status" value="1"/>
</dbReference>
<feature type="domain" description="S1 motif" evidence="8">
    <location>
        <begin position="21"/>
        <end position="87"/>
    </location>
</feature>
<dbReference type="SMART" id="SM00316">
    <property type="entry name" value="S1"/>
    <property type="match status" value="6"/>
</dbReference>
<dbReference type="AlphaFoldDB" id="A0A381PXL8"/>
<dbReference type="GO" id="GO:0003735">
    <property type="term" value="F:structural constituent of ribosome"/>
    <property type="evidence" value="ECO:0007669"/>
    <property type="project" value="InterPro"/>
</dbReference>
<feature type="domain" description="S1 motif" evidence="8">
    <location>
        <begin position="451"/>
        <end position="520"/>
    </location>
</feature>
<evidence type="ECO:0000256" key="6">
    <source>
        <dbReference type="ARBA" id="ARBA00035293"/>
    </source>
</evidence>
<dbReference type="PROSITE" id="PS50126">
    <property type="entry name" value="S1"/>
    <property type="match status" value="6"/>
</dbReference>
<dbReference type="InterPro" id="IPR012340">
    <property type="entry name" value="NA-bd_OB-fold"/>
</dbReference>
<dbReference type="InterPro" id="IPR035104">
    <property type="entry name" value="Ribosomal_protein_S1-like"/>
</dbReference>
<dbReference type="NCBIfam" id="TIGR00717">
    <property type="entry name" value="rpsA"/>
    <property type="match status" value="1"/>
</dbReference>
<dbReference type="FunFam" id="2.40.50.140:FF:000018">
    <property type="entry name" value="30S ribosomal protein S1"/>
    <property type="match status" value="1"/>
</dbReference>
<dbReference type="Pfam" id="PF00575">
    <property type="entry name" value="S1"/>
    <property type="match status" value="6"/>
</dbReference>
<dbReference type="InterPro" id="IPR003029">
    <property type="entry name" value="S1_domain"/>
</dbReference>
<dbReference type="GO" id="GO:0006412">
    <property type="term" value="P:translation"/>
    <property type="evidence" value="ECO:0007669"/>
    <property type="project" value="InterPro"/>
</dbReference>
<name>A0A381PXL8_9ZZZZ</name>
<dbReference type="EMBL" id="UINC01001117">
    <property type="protein sequence ID" value="SUZ71328.1"/>
    <property type="molecule type" value="Genomic_DNA"/>
</dbReference>
<proteinExistence type="inferred from homology"/>
<dbReference type="PANTHER" id="PTHR10724">
    <property type="entry name" value="30S RIBOSOMAL PROTEIN S1"/>
    <property type="match status" value="1"/>
</dbReference>
<dbReference type="NCBIfam" id="NF004952">
    <property type="entry name" value="PRK06299.1-2"/>
    <property type="match status" value="1"/>
</dbReference>
<feature type="domain" description="S1 motif" evidence="8">
    <location>
        <begin position="364"/>
        <end position="434"/>
    </location>
</feature>
<evidence type="ECO:0000256" key="4">
    <source>
        <dbReference type="ARBA" id="ARBA00022980"/>
    </source>
</evidence>
<dbReference type="PRINTS" id="PR00681">
    <property type="entry name" value="RIBOSOMALS1"/>
</dbReference>
<evidence type="ECO:0000256" key="5">
    <source>
        <dbReference type="ARBA" id="ARBA00023274"/>
    </source>
</evidence>
<dbReference type="FunFam" id="2.40.50.140:FF:000011">
    <property type="entry name" value="30S ribosomal protein S1"/>
    <property type="match status" value="1"/>
</dbReference>
<evidence type="ECO:0000256" key="2">
    <source>
        <dbReference type="ARBA" id="ARBA00022737"/>
    </source>
</evidence>
<sequence length="557" mass="61957">MSESFAELLEESLSSSEMKPGAVIEAEVVDINGDYVIVNAGLKSESEIPASQFRDSEGAVQVNIGDRVEVAIETVEDGYGNTRLSRERARRAKSWEVLESAFADQSIVKGFLTGKVKGGFTVSMDEVRAFLPGSLVDVRPVTDTVFLENKELEFKVIKLDRVRNNVVVSRRAVVEKEMEAERVELLQNLEEGQIMKGTVKNLTDYGAFVNLGGLDGLLHITDIAWKRVKHPSDVLEVGQELDVRVLKFDRERNRVSLGLKQLGEDPWADIARRYPESTRIFGKITNITDYGVFVELEEGVEGLVHVSEMDWTNKNVHPSKVCHLGDEVEVKVLEIDSERRRISLGIKQCTPNPWEEFAATHNKNDRITGQIRSITDFGVFIGLDGGIDGLIHLSDLSWDRPGEDITREFKKGDEITAVVLAVDPDRERISLGIKQAQEDPFGAYVSANPKGSVVKGVVDTIDVKGAVIRLEEGVEGYLRAADLSRDFVEDARNALQSGAEIEARVTSIERKSRRITLSVKALEMEIEGKAIEEYTTRPSTTISLGDKLKEELSKRES</sequence>
<keyword evidence="5" id="KW-0687">Ribonucleoprotein</keyword>
<dbReference type="GO" id="GO:0022627">
    <property type="term" value="C:cytosolic small ribosomal subunit"/>
    <property type="evidence" value="ECO:0007669"/>
    <property type="project" value="TreeGrafter"/>
</dbReference>
<dbReference type="InterPro" id="IPR050437">
    <property type="entry name" value="Ribos_protein_bS1-like"/>
</dbReference>
<evidence type="ECO:0000313" key="9">
    <source>
        <dbReference type="EMBL" id="SUZ71328.1"/>
    </source>
</evidence>